<reference evidence="3" key="1">
    <citation type="submission" date="2022-09" db="EMBL/GenBank/DDBJ databases">
        <authorList>
            <person name="Li Z.-J."/>
        </authorList>
    </citation>
    <scope>NUCLEOTIDE SEQUENCE</scope>
    <source>
        <strain evidence="3">TGB11</strain>
    </source>
</reference>
<name>A0AA47LSD3_9GAMM</name>
<gene>
    <name evidence="3" type="ORF">N8M53_06425</name>
</gene>
<evidence type="ECO:0000313" key="3">
    <source>
        <dbReference type="EMBL" id="WBA09824.1"/>
    </source>
</evidence>
<feature type="transmembrane region" description="Helical" evidence="2">
    <location>
        <begin position="197"/>
        <end position="230"/>
    </location>
</feature>
<organism evidence="3 4">
    <name type="scientific">Salinivibrio kushneri</name>
    <dbReference type="NCBI Taxonomy" id="1908198"/>
    <lineage>
        <taxon>Bacteria</taxon>
        <taxon>Pseudomonadati</taxon>
        <taxon>Pseudomonadota</taxon>
        <taxon>Gammaproteobacteria</taxon>
        <taxon>Vibrionales</taxon>
        <taxon>Vibrionaceae</taxon>
        <taxon>Salinivibrio</taxon>
    </lineage>
</organism>
<accession>A0AA47LSD3</accession>
<evidence type="ECO:0008006" key="5">
    <source>
        <dbReference type="Google" id="ProtNLM"/>
    </source>
</evidence>
<evidence type="ECO:0000256" key="1">
    <source>
        <dbReference type="SAM" id="MobiDB-lite"/>
    </source>
</evidence>
<feature type="compositionally biased region" description="Low complexity" evidence="1">
    <location>
        <begin position="259"/>
        <end position="270"/>
    </location>
</feature>
<keyword evidence="2" id="KW-0812">Transmembrane</keyword>
<dbReference type="EMBL" id="CP114588">
    <property type="protein sequence ID" value="WBA09824.1"/>
    <property type="molecule type" value="Genomic_DNA"/>
</dbReference>
<feature type="transmembrane region" description="Helical" evidence="2">
    <location>
        <begin position="43"/>
        <end position="69"/>
    </location>
</feature>
<protein>
    <recommendedName>
        <fullName evidence="5">Proline and glycine rich transmembrane protein gene in bax</fullName>
    </recommendedName>
</protein>
<feature type="transmembrane region" description="Helical" evidence="2">
    <location>
        <begin position="155"/>
        <end position="176"/>
    </location>
</feature>
<dbReference type="AlphaFoldDB" id="A0AA47LSD3"/>
<dbReference type="Proteomes" id="UP001164748">
    <property type="component" value="Chromosome"/>
</dbReference>
<proteinExistence type="predicted"/>
<dbReference type="RefSeq" id="WP_269579917.1">
    <property type="nucleotide sequence ID" value="NZ_CP114588.1"/>
</dbReference>
<keyword evidence="2" id="KW-0472">Membrane</keyword>
<sequence length="277" mass="30342">MSQQEYNNALHIGGSIETALNGRYRLDPFEIIKEAFSQTFKHFWSFLPATLCLFATQIGILMLMLTLLLGAPSHLFEALVGQRELTTDMISSVWLANFTSEVLIAPLYAGASLMGLSHAIGFRSKPRHLLKGLVFALPVTVVICLSATLQSVASMIFPLLSLYVAMAFSMSPLLICEKRLTPVKALTVSFRAVNKKLFQMATIYAVVGVLFLISFATAGFALVWALPFLFNVKGVIYREMFGVGVEVTVSHDENGERAPNSNSTTNPSSSDQDTFDA</sequence>
<keyword evidence="2" id="KW-1133">Transmembrane helix</keyword>
<evidence type="ECO:0000256" key="2">
    <source>
        <dbReference type="SAM" id="Phobius"/>
    </source>
</evidence>
<evidence type="ECO:0000313" key="4">
    <source>
        <dbReference type="Proteomes" id="UP001164748"/>
    </source>
</evidence>
<feature type="transmembrane region" description="Helical" evidence="2">
    <location>
        <begin position="129"/>
        <end position="149"/>
    </location>
</feature>
<feature type="region of interest" description="Disordered" evidence="1">
    <location>
        <begin position="252"/>
        <end position="277"/>
    </location>
</feature>